<dbReference type="GO" id="GO:0004794">
    <property type="term" value="F:threonine deaminase activity"/>
    <property type="evidence" value="ECO:0007669"/>
    <property type="project" value="TreeGrafter"/>
</dbReference>
<dbReference type="AlphaFoldDB" id="A0A543PG43"/>
<evidence type="ECO:0000256" key="2">
    <source>
        <dbReference type="ARBA" id="ARBA00022898"/>
    </source>
</evidence>
<evidence type="ECO:0000256" key="3">
    <source>
        <dbReference type="ARBA" id="ARBA00023239"/>
    </source>
</evidence>
<dbReference type="EMBL" id="VFQE01000001">
    <property type="protein sequence ID" value="TQN43006.1"/>
    <property type="molecule type" value="Genomic_DNA"/>
</dbReference>
<dbReference type="SUPFAM" id="SSF53686">
    <property type="entry name" value="Tryptophan synthase beta subunit-like PLP-dependent enzymes"/>
    <property type="match status" value="1"/>
</dbReference>
<evidence type="ECO:0000313" key="6">
    <source>
        <dbReference type="Proteomes" id="UP000319865"/>
    </source>
</evidence>
<dbReference type="Gene3D" id="3.30.1330.40">
    <property type="entry name" value="RutC-like"/>
    <property type="match status" value="1"/>
</dbReference>
<dbReference type="Pfam" id="PF00291">
    <property type="entry name" value="PALP"/>
    <property type="match status" value="1"/>
</dbReference>
<dbReference type="Gene3D" id="3.40.50.1100">
    <property type="match status" value="2"/>
</dbReference>
<dbReference type="CDD" id="cd00448">
    <property type="entry name" value="YjgF_YER057c_UK114_family"/>
    <property type="match status" value="1"/>
</dbReference>
<dbReference type="Proteomes" id="UP000319865">
    <property type="component" value="Unassembled WGS sequence"/>
</dbReference>
<dbReference type="GO" id="GO:0006565">
    <property type="term" value="P:L-serine catabolic process"/>
    <property type="evidence" value="ECO:0007669"/>
    <property type="project" value="TreeGrafter"/>
</dbReference>
<keyword evidence="2" id="KW-0663">Pyridoxal phosphate</keyword>
<feature type="domain" description="Tryptophan synthase beta chain-like PALP" evidence="4">
    <location>
        <begin position="63"/>
        <end position="355"/>
    </location>
</feature>
<proteinExistence type="predicted"/>
<dbReference type="OrthoDB" id="9778118at2"/>
<dbReference type="InterPro" id="IPR035959">
    <property type="entry name" value="RutC-like_sf"/>
</dbReference>
<organism evidence="5 6">
    <name type="scientific">Blastococcus colisei</name>
    <dbReference type="NCBI Taxonomy" id="1564162"/>
    <lineage>
        <taxon>Bacteria</taxon>
        <taxon>Bacillati</taxon>
        <taxon>Actinomycetota</taxon>
        <taxon>Actinomycetes</taxon>
        <taxon>Geodermatophilales</taxon>
        <taxon>Geodermatophilaceae</taxon>
        <taxon>Blastococcus</taxon>
    </lineage>
</organism>
<protein>
    <submittedName>
        <fullName evidence="5">Threonine synthase</fullName>
    </submittedName>
</protein>
<dbReference type="PANTHER" id="PTHR48078:SF6">
    <property type="entry name" value="L-THREONINE DEHYDRATASE CATABOLIC TDCB"/>
    <property type="match status" value="1"/>
</dbReference>
<comment type="caution">
    <text evidence="5">The sequence shown here is derived from an EMBL/GenBank/DDBJ whole genome shotgun (WGS) entry which is preliminary data.</text>
</comment>
<dbReference type="GO" id="GO:0003941">
    <property type="term" value="F:L-serine ammonia-lyase activity"/>
    <property type="evidence" value="ECO:0007669"/>
    <property type="project" value="TreeGrafter"/>
</dbReference>
<name>A0A543PG43_9ACTN</name>
<keyword evidence="3" id="KW-0456">Lyase</keyword>
<gene>
    <name evidence="5" type="ORF">FHU33_2426</name>
</gene>
<dbReference type="GO" id="GO:0006567">
    <property type="term" value="P:L-threonine catabolic process"/>
    <property type="evidence" value="ECO:0007669"/>
    <property type="project" value="TreeGrafter"/>
</dbReference>
<sequence length="510" mass="53200">MDALLDPRSGRTYTYDPVRWRGEDGAPLTMTPRTGIGPAQIDTVERSLWRYRGALPGEIAAPVTLGEGCTPLVAARWGQQDVRFKLEWFNPTGSFKDRGTSVMISALSQVGVEAVIEDSSGNGGSSVAGYCAAAGIAARILAPESTSPTKVLQARAYGAEVALVPGDRDATGAQAVREAATTCYASHNWHPLFLQGVKTLAYELWEDLGFSAPDAIVTVAGAGSIVLGCDLGFGELLAAGHIDRLPRLLVAQPERCAPIHAAFQGHTDVDFGPTIAEGTAIRTPIRLPEVVEAIRRSDGDTAAIPEEDIVAATRRLAGIGLYAEPTCASAAAAIDVFAARGAIRPGETTVVVLTGTGLKAAVAMGQVFGVTEDELPLREAGTSVTATAPSAPKRFSDAAHPYSPLRVAGDVVFVSGQLGVADGEIVRGGILAETRQAFANLAATLSTAGLGFPDIVKITVYLASMTDRHAMDEVYLATLPEPLPARTCFAVGELPFGARVELDVIASRAG</sequence>
<dbReference type="InterPro" id="IPR036052">
    <property type="entry name" value="TrpB-like_PALP_sf"/>
</dbReference>
<keyword evidence="6" id="KW-1185">Reference proteome</keyword>
<accession>A0A543PG43</accession>
<evidence type="ECO:0000313" key="5">
    <source>
        <dbReference type="EMBL" id="TQN43006.1"/>
    </source>
</evidence>
<dbReference type="InterPro" id="IPR006175">
    <property type="entry name" value="YjgF/YER057c/UK114"/>
</dbReference>
<dbReference type="Pfam" id="PF01042">
    <property type="entry name" value="Ribonuc_L-PSP"/>
    <property type="match status" value="1"/>
</dbReference>
<evidence type="ECO:0000256" key="1">
    <source>
        <dbReference type="ARBA" id="ARBA00001933"/>
    </source>
</evidence>
<dbReference type="GO" id="GO:0009097">
    <property type="term" value="P:isoleucine biosynthetic process"/>
    <property type="evidence" value="ECO:0007669"/>
    <property type="project" value="TreeGrafter"/>
</dbReference>
<comment type="cofactor">
    <cofactor evidence="1">
        <name>pyridoxal 5'-phosphate</name>
        <dbReference type="ChEBI" id="CHEBI:597326"/>
    </cofactor>
</comment>
<dbReference type="PANTHER" id="PTHR48078">
    <property type="entry name" value="THREONINE DEHYDRATASE, MITOCHONDRIAL-RELATED"/>
    <property type="match status" value="1"/>
</dbReference>
<dbReference type="SUPFAM" id="SSF55298">
    <property type="entry name" value="YjgF-like"/>
    <property type="match status" value="1"/>
</dbReference>
<reference evidence="5 6" key="1">
    <citation type="submission" date="2019-06" db="EMBL/GenBank/DDBJ databases">
        <title>Sequencing the genomes of 1000 actinobacteria strains.</title>
        <authorList>
            <person name="Klenk H.-P."/>
        </authorList>
    </citation>
    <scope>NUCLEOTIDE SEQUENCE [LARGE SCALE GENOMIC DNA]</scope>
    <source>
        <strain evidence="5 6">DSM 46837</strain>
    </source>
</reference>
<dbReference type="InterPro" id="IPR050147">
    <property type="entry name" value="Ser/Thr_Dehydratase"/>
</dbReference>
<dbReference type="RefSeq" id="WP_142025567.1">
    <property type="nucleotide sequence ID" value="NZ_VFQE01000001.1"/>
</dbReference>
<dbReference type="InterPro" id="IPR001926">
    <property type="entry name" value="TrpB-like_PALP"/>
</dbReference>
<evidence type="ECO:0000259" key="4">
    <source>
        <dbReference type="Pfam" id="PF00291"/>
    </source>
</evidence>